<evidence type="ECO:0000256" key="6">
    <source>
        <dbReference type="ARBA" id="ARBA00012947"/>
    </source>
</evidence>
<dbReference type="SUPFAM" id="SSF89562">
    <property type="entry name" value="RraA-like"/>
    <property type="match status" value="1"/>
</dbReference>
<reference evidence="13" key="1">
    <citation type="submission" date="2024-05" db="EMBL/GenBank/DDBJ databases">
        <title>30 novel species of actinomycetes from the DSMZ collection.</title>
        <authorList>
            <person name="Nouioui I."/>
        </authorList>
    </citation>
    <scope>NUCLEOTIDE SEQUENCE</scope>
    <source>
        <strain evidence="13">DSM 41529</strain>
    </source>
</reference>
<dbReference type="PANTHER" id="PTHR33254">
    <property type="entry name" value="4-HYDROXY-4-METHYL-2-OXOGLUTARATE ALDOLASE 3-RELATED"/>
    <property type="match status" value="1"/>
</dbReference>
<dbReference type="PANTHER" id="PTHR33254:SF16">
    <property type="entry name" value="BLR3842 PROTEIN"/>
    <property type="match status" value="1"/>
</dbReference>
<dbReference type="CDD" id="cd16841">
    <property type="entry name" value="RraA_family"/>
    <property type="match status" value="1"/>
</dbReference>
<name>A0ABU2X8I2_9ACTN</name>
<dbReference type="Gene3D" id="3.50.30.40">
    <property type="entry name" value="Ribonuclease E inhibitor RraA/RraA-like"/>
    <property type="match status" value="1"/>
</dbReference>
<evidence type="ECO:0000256" key="12">
    <source>
        <dbReference type="SAM" id="MobiDB-lite"/>
    </source>
</evidence>
<comment type="function">
    <text evidence="8">Catalyzes the aldol cleavage of 4-hydroxy-4-methyl-2-oxoglutarate (HMG) into 2 molecules of pyruvate. Also contains a secondary oxaloacetate (OAA) decarboxylase activity due to the common pyruvate enolate transition state formed following C-C bond cleavage in the retro-aldol and decarboxylation reactions.</text>
</comment>
<evidence type="ECO:0000313" key="13">
    <source>
        <dbReference type="EMBL" id="MDT0541860.1"/>
    </source>
</evidence>
<evidence type="ECO:0000256" key="9">
    <source>
        <dbReference type="ARBA" id="ARBA00030169"/>
    </source>
</evidence>
<dbReference type="Proteomes" id="UP001180754">
    <property type="component" value="Unassembled WGS sequence"/>
</dbReference>
<dbReference type="NCBIfam" id="NF006093">
    <property type="entry name" value="PRK08245.1"/>
    <property type="match status" value="1"/>
</dbReference>
<comment type="catalytic activity">
    <reaction evidence="1">
        <text>4-hydroxy-4-methyl-2-oxoglutarate = 2 pyruvate</text>
        <dbReference type="Rhea" id="RHEA:22748"/>
        <dbReference type="ChEBI" id="CHEBI:15361"/>
        <dbReference type="ChEBI" id="CHEBI:58276"/>
        <dbReference type="EC" id="4.1.3.17"/>
    </reaction>
</comment>
<comment type="subunit">
    <text evidence="4">Homotrimer.</text>
</comment>
<gene>
    <name evidence="13" type="ORF">RND15_03885</name>
</gene>
<evidence type="ECO:0000313" key="14">
    <source>
        <dbReference type="Proteomes" id="UP001180754"/>
    </source>
</evidence>
<evidence type="ECO:0000256" key="11">
    <source>
        <dbReference type="ARBA" id="ARBA00047973"/>
    </source>
</evidence>
<protein>
    <recommendedName>
        <fullName evidence="7">Putative 4-hydroxy-4-methyl-2-oxoglutarate aldolase</fullName>
        <ecNumber evidence="6">4.1.1.112</ecNumber>
        <ecNumber evidence="5">4.1.3.17</ecNumber>
    </recommendedName>
    <alternativeName>
        <fullName evidence="10">Oxaloacetate decarboxylase</fullName>
    </alternativeName>
    <alternativeName>
        <fullName evidence="9">RraA-like protein</fullName>
    </alternativeName>
</protein>
<dbReference type="EMBL" id="JAVRFD010000001">
    <property type="protein sequence ID" value="MDT0541860.1"/>
    <property type="molecule type" value="Genomic_DNA"/>
</dbReference>
<evidence type="ECO:0000256" key="8">
    <source>
        <dbReference type="ARBA" id="ARBA00025046"/>
    </source>
</evidence>
<dbReference type="EC" id="4.1.1.112" evidence="6"/>
<dbReference type="EC" id="4.1.3.17" evidence="5"/>
<evidence type="ECO:0000256" key="2">
    <source>
        <dbReference type="ARBA" id="ARBA00001968"/>
    </source>
</evidence>
<evidence type="ECO:0000256" key="3">
    <source>
        <dbReference type="ARBA" id="ARBA00008621"/>
    </source>
</evidence>
<proteinExistence type="inferred from homology"/>
<dbReference type="Pfam" id="PF03737">
    <property type="entry name" value="RraA-like"/>
    <property type="match status" value="1"/>
</dbReference>
<evidence type="ECO:0000256" key="4">
    <source>
        <dbReference type="ARBA" id="ARBA00011233"/>
    </source>
</evidence>
<comment type="caution">
    <text evidence="13">The sequence shown here is derived from an EMBL/GenBank/DDBJ whole genome shotgun (WGS) entry which is preliminary data.</text>
</comment>
<sequence>MSSDASAPLDGAVFEQLGQVSTATLATQLYKRGIRQPFLVGLSPVGDGFDGFVGEAFTMRFIPSREDTDPVGDPYRTGNVLQWEAVESLGPRQVLVVDSRNDTSAASAGDMLVTRAMKRGAAGVVTDGAFRDGAAIAALGFPAYARANTATTRPAAFHVADLNVPIACADVAVYPGDILVGDRDGVIVVPRSLAAEIAGPSVEQERLEEWLQQRVRDGQPLWGTYPPSAETLKEYEVWKSTRQERQENQEHQEHRTQEARA</sequence>
<evidence type="ECO:0000256" key="1">
    <source>
        <dbReference type="ARBA" id="ARBA00001342"/>
    </source>
</evidence>
<dbReference type="InterPro" id="IPR036704">
    <property type="entry name" value="RraA/RraA-like_sf"/>
</dbReference>
<evidence type="ECO:0000256" key="7">
    <source>
        <dbReference type="ARBA" id="ARBA00016549"/>
    </source>
</evidence>
<evidence type="ECO:0000256" key="10">
    <source>
        <dbReference type="ARBA" id="ARBA00032305"/>
    </source>
</evidence>
<comment type="similarity">
    <text evidence="3">Belongs to the class II aldolase/RraA-like family.</text>
</comment>
<organism evidence="13 14">
    <name type="scientific">Streptomyces lonegramiae</name>
    <dbReference type="NCBI Taxonomy" id="3075524"/>
    <lineage>
        <taxon>Bacteria</taxon>
        <taxon>Bacillati</taxon>
        <taxon>Actinomycetota</taxon>
        <taxon>Actinomycetes</taxon>
        <taxon>Kitasatosporales</taxon>
        <taxon>Streptomycetaceae</taxon>
        <taxon>Streptomyces</taxon>
    </lineage>
</organism>
<accession>A0ABU2X8I2</accession>
<keyword evidence="14" id="KW-1185">Reference proteome</keyword>
<comment type="cofactor">
    <cofactor evidence="2">
        <name>a divalent metal cation</name>
        <dbReference type="ChEBI" id="CHEBI:60240"/>
    </cofactor>
</comment>
<dbReference type="RefSeq" id="WP_311722151.1">
    <property type="nucleotide sequence ID" value="NZ_JAVRFD010000001.1"/>
</dbReference>
<feature type="region of interest" description="Disordered" evidence="12">
    <location>
        <begin position="239"/>
        <end position="261"/>
    </location>
</feature>
<dbReference type="InterPro" id="IPR005493">
    <property type="entry name" value="RraA/RraA-like"/>
</dbReference>
<evidence type="ECO:0000256" key="5">
    <source>
        <dbReference type="ARBA" id="ARBA00012213"/>
    </source>
</evidence>
<comment type="catalytic activity">
    <reaction evidence="11">
        <text>oxaloacetate + H(+) = pyruvate + CO2</text>
        <dbReference type="Rhea" id="RHEA:15641"/>
        <dbReference type="ChEBI" id="CHEBI:15361"/>
        <dbReference type="ChEBI" id="CHEBI:15378"/>
        <dbReference type="ChEBI" id="CHEBI:16452"/>
        <dbReference type="ChEBI" id="CHEBI:16526"/>
        <dbReference type="EC" id="4.1.1.112"/>
    </reaction>
</comment>